<organism evidence="1 2">
    <name type="scientific">Mycolicibacterium fortuitum</name>
    <name type="common">Mycobacterium fortuitum</name>
    <dbReference type="NCBI Taxonomy" id="1766"/>
    <lineage>
        <taxon>Bacteria</taxon>
        <taxon>Bacillati</taxon>
        <taxon>Actinomycetota</taxon>
        <taxon>Actinomycetes</taxon>
        <taxon>Mycobacteriales</taxon>
        <taxon>Mycobacteriaceae</taxon>
        <taxon>Mycolicibacterium</taxon>
    </lineage>
</organism>
<evidence type="ECO:0008006" key="3">
    <source>
        <dbReference type="Google" id="ProtNLM"/>
    </source>
</evidence>
<proteinExistence type="predicted"/>
<name>A0ABD6QMJ6_MYCFO</name>
<gene>
    <name evidence="1" type="ORF">A5742_25640</name>
</gene>
<evidence type="ECO:0000313" key="2">
    <source>
        <dbReference type="Proteomes" id="UP000187001"/>
    </source>
</evidence>
<evidence type="ECO:0000313" key="1">
    <source>
        <dbReference type="EMBL" id="OMC46162.1"/>
    </source>
</evidence>
<dbReference type="EMBL" id="MBER01000058">
    <property type="protein sequence ID" value="OMC46162.1"/>
    <property type="molecule type" value="Genomic_DNA"/>
</dbReference>
<reference evidence="1 2" key="1">
    <citation type="submission" date="2016-07" db="EMBL/GenBank/DDBJ databases">
        <authorList>
            <person name="Sutton G."/>
            <person name="Brinkac L."/>
            <person name="Sanka R."/>
            <person name="Adams M."/>
            <person name="Lau E."/>
            <person name="Kumar A."/>
            <person name="Macaden R."/>
        </authorList>
    </citation>
    <scope>NUCLEOTIDE SEQUENCE [LARGE SCALE GENOMIC DNA]</scope>
    <source>
        <strain evidence="1 2">GA-0871</strain>
    </source>
</reference>
<accession>A0ABD6QMJ6</accession>
<dbReference type="AlphaFoldDB" id="A0ABD6QMJ6"/>
<dbReference type="RefSeq" id="WP_076204979.1">
    <property type="nucleotide sequence ID" value="NZ_MBER01000058.1"/>
</dbReference>
<protein>
    <recommendedName>
        <fullName evidence="3">Helix-turn-helix domain-containing protein</fullName>
    </recommendedName>
</protein>
<sequence>MSKILYDKTAAAEALSTSERRIDELRRAGILIAVQDGREFKYTADELQRYVDGLATSEPGRRSA</sequence>
<dbReference type="Proteomes" id="UP000187001">
    <property type="component" value="Unassembled WGS sequence"/>
</dbReference>
<comment type="caution">
    <text evidence="1">The sequence shown here is derived from an EMBL/GenBank/DDBJ whole genome shotgun (WGS) entry which is preliminary data.</text>
</comment>